<dbReference type="SUPFAM" id="SSF53474">
    <property type="entry name" value="alpha/beta-Hydrolases"/>
    <property type="match status" value="1"/>
</dbReference>
<dbReference type="InterPro" id="IPR022742">
    <property type="entry name" value="Hydrolase_4"/>
</dbReference>
<accession>A0A6L8VH65</accession>
<comment type="caution">
    <text evidence="2">The sequence shown here is derived from an EMBL/GenBank/DDBJ whole genome shotgun (WGS) entry which is preliminary data.</text>
</comment>
<dbReference type="GO" id="GO:0016787">
    <property type="term" value="F:hydrolase activity"/>
    <property type="evidence" value="ECO:0007669"/>
    <property type="project" value="UniProtKB-KW"/>
</dbReference>
<dbReference type="OrthoDB" id="9788260at2"/>
<name>A0A6L8VH65_9RHOB</name>
<dbReference type="Proteomes" id="UP000477083">
    <property type="component" value="Unassembled WGS sequence"/>
</dbReference>
<reference evidence="2 3" key="1">
    <citation type="submission" date="2020-01" db="EMBL/GenBank/DDBJ databases">
        <title>Frigidibacter albus SP32T (=CGMCC 1.13995T).</title>
        <authorList>
            <person name="Liao X."/>
        </authorList>
    </citation>
    <scope>NUCLEOTIDE SEQUENCE [LARGE SCALE GENOMIC DNA]</scope>
    <source>
        <strain evidence="2 3">SP32</strain>
    </source>
</reference>
<dbReference type="PANTHER" id="PTHR11614">
    <property type="entry name" value="PHOSPHOLIPASE-RELATED"/>
    <property type="match status" value="1"/>
</dbReference>
<evidence type="ECO:0000259" key="1">
    <source>
        <dbReference type="Pfam" id="PF12146"/>
    </source>
</evidence>
<dbReference type="Pfam" id="PF12146">
    <property type="entry name" value="Hydrolase_4"/>
    <property type="match status" value="1"/>
</dbReference>
<evidence type="ECO:0000313" key="3">
    <source>
        <dbReference type="Proteomes" id="UP000477083"/>
    </source>
</evidence>
<evidence type="ECO:0000313" key="2">
    <source>
        <dbReference type="EMBL" id="MZQ89758.1"/>
    </source>
</evidence>
<organism evidence="2 3">
    <name type="scientific">Frigidibacter albus</name>
    <dbReference type="NCBI Taxonomy" id="1465486"/>
    <lineage>
        <taxon>Bacteria</taxon>
        <taxon>Pseudomonadati</taxon>
        <taxon>Pseudomonadota</taxon>
        <taxon>Alphaproteobacteria</taxon>
        <taxon>Rhodobacterales</taxon>
        <taxon>Paracoccaceae</taxon>
        <taxon>Frigidibacter</taxon>
    </lineage>
</organism>
<keyword evidence="2" id="KW-0378">Hydrolase</keyword>
<sequence>MDGAAAPAPLYTDIADAPVGGIALWRTCADGVRVRVALWPCEGAKGTVLLFPGRTEYIEKYGPAAGELAERGYAMACIDWRGQGLADRPLADPARGHVGRFAEYQFDVAELVAAARAAGLPEPFHLIAHSMGGSIGLRALQEGLPVRSAVFSAPMWGIKIHVAARPLAWAVGTGARMARRGHLYAPSTGPVTYVLANDAPGNVLTTDPDMYAFMQRQLRAHPELALGGPTLHWLLEALRETRALAGRVPPALPCLCVMGGNERVVDTGRIRSVMARWPGGRLELIPGAEHEVMMETPATRQRFYDSAAALFDAEG</sequence>
<proteinExistence type="predicted"/>
<gene>
    <name evidence="2" type="ORF">GS660_11705</name>
</gene>
<protein>
    <submittedName>
        <fullName evidence="2">Alpha/beta fold hydrolase</fullName>
    </submittedName>
</protein>
<dbReference type="EMBL" id="WWNR01000007">
    <property type="protein sequence ID" value="MZQ89758.1"/>
    <property type="molecule type" value="Genomic_DNA"/>
</dbReference>
<dbReference type="RefSeq" id="WP_161346689.1">
    <property type="nucleotide sequence ID" value="NZ_BMGW01000007.1"/>
</dbReference>
<dbReference type="Gene3D" id="3.40.50.1820">
    <property type="entry name" value="alpha/beta hydrolase"/>
    <property type="match status" value="1"/>
</dbReference>
<dbReference type="AlphaFoldDB" id="A0A6L8VH65"/>
<dbReference type="InterPro" id="IPR029058">
    <property type="entry name" value="AB_hydrolase_fold"/>
</dbReference>
<keyword evidence="3" id="KW-1185">Reference proteome</keyword>
<feature type="domain" description="Serine aminopeptidase S33" evidence="1">
    <location>
        <begin position="44"/>
        <end position="296"/>
    </location>
</feature>
<dbReference type="InterPro" id="IPR051044">
    <property type="entry name" value="MAG_DAG_Lipase"/>
</dbReference>